<protein>
    <recommendedName>
        <fullName evidence="6">Large ribosomal subunit protein mL43</fullName>
    </recommendedName>
</protein>
<evidence type="ECO:0000313" key="9">
    <source>
        <dbReference type="Proteomes" id="UP000316726"/>
    </source>
</evidence>
<dbReference type="GO" id="GO:0005762">
    <property type="term" value="C:mitochondrial large ribosomal subunit"/>
    <property type="evidence" value="ECO:0007669"/>
    <property type="project" value="TreeGrafter"/>
</dbReference>
<dbReference type="InterPro" id="IPR036249">
    <property type="entry name" value="Thioredoxin-like_sf"/>
</dbReference>
<evidence type="ECO:0000256" key="3">
    <source>
        <dbReference type="ARBA" id="ARBA00022980"/>
    </source>
</evidence>
<sequence>MARYGGWTMKKLTVAYCEFSGSSNGVREFVERALPVFKEKFPQYEVATQVVRGKHPYLKGEYVKGKPRVVGVKNLGPKDIEYHVTNLRRHTNDKATIFKSRVLSKTPSIQGKWTTSTFQETGLN</sequence>
<dbReference type="OrthoDB" id="88at2759"/>
<dbReference type="STRING" id="1764295.A0A5B8MUB6"/>
<keyword evidence="5" id="KW-0687">Ribonucleoprotein</keyword>
<keyword evidence="4" id="KW-0496">Mitochondrion</keyword>
<gene>
    <name evidence="8" type="ORF">A3770_11p64390</name>
</gene>
<dbReference type="Gene3D" id="3.40.30.10">
    <property type="entry name" value="Glutaredoxin"/>
    <property type="match status" value="1"/>
</dbReference>
<evidence type="ECO:0000256" key="4">
    <source>
        <dbReference type="ARBA" id="ARBA00023128"/>
    </source>
</evidence>
<keyword evidence="3 8" id="KW-0689">Ribosomal protein</keyword>
<dbReference type="PANTHER" id="PTHR21396:SF2">
    <property type="entry name" value="LARGE RIBOSOMAL SUBUNIT PROTEIN ML43"/>
    <property type="match status" value="1"/>
</dbReference>
<keyword evidence="9" id="KW-1185">Reference proteome</keyword>
<dbReference type="GO" id="GO:0032543">
    <property type="term" value="P:mitochondrial translation"/>
    <property type="evidence" value="ECO:0007669"/>
    <property type="project" value="InterPro"/>
</dbReference>
<comment type="subcellular location">
    <subcellularLocation>
        <location evidence="1">Mitochondrion</location>
    </subcellularLocation>
</comment>
<proteinExistence type="inferred from homology"/>
<dbReference type="AlphaFoldDB" id="A0A5B8MUB6"/>
<dbReference type="EMBL" id="CP031044">
    <property type="protein sequence ID" value="QDZ23921.1"/>
    <property type="molecule type" value="Genomic_DNA"/>
</dbReference>
<comment type="similarity">
    <text evidence="2">Belongs to the mitochondrion-specific ribosomal protein mL43 family.</text>
</comment>
<dbReference type="Pfam" id="PF05047">
    <property type="entry name" value="L51_S25_CI-B8"/>
    <property type="match status" value="1"/>
</dbReference>
<evidence type="ECO:0000256" key="5">
    <source>
        <dbReference type="ARBA" id="ARBA00023274"/>
    </source>
</evidence>
<evidence type="ECO:0000256" key="2">
    <source>
        <dbReference type="ARBA" id="ARBA00006073"/>
    </source>
</evidence>
<dbReference type="InterPro" id="IPR007741">
    <property type="entry name" value="Ribosomal_mL43/mS25/NADH_DH"/>
</dbReference>
<dbReference type="Proteomes" id="UP000316726">
    <property type="component" value="Chromosome 11"/>
</dbReference>
<evidence type="ECO:0000256" key="1">
    <source>
        <dbReference type="ARBA" id="ARBA00004173"/>
    </source>
</evidence>
<dbReference type="SMART" id="SM00916">
    <property type="entry name" value="L51_S25_CI-B8"/>
    <property type="match status" value="1"/>
</dbReference>
<dbReference type="SUPFAM" id="SSF52833">
    <property type="entry name" value="Thioredoxin-like"/>
    <property type="match status" value="1"/>
</dbReference>
<feature type="domain" description="Ribosomal protein/NADH dehydrogenase" evidence="7">
    <location>
        <begin position="18"/>
        <end position="91"/>
    </location>
</feature>
<evidence type="ECO:0000259" key="7">
    <source>
        <dbReference type="SMART" id="SM00916"/>
    </source>
</evidence>
<reference evidence="8 9" key="1">
    <citation type="submission" date="2018-07" db="EMBL/GenBank/DDBJ databases">
        <title>The complete nuclear genome of the prasinophyte Chloropicon primus (CCMP1205).</title>
        <authorList>
            <person name="Pombert J.-F."/>
            <person name="Otis C."/>
            <person name="Turmel M."/>
            <person name="Lemieux C."/>
        </authorList>
    </citation>
    <scope>NUCLEOTIDE SEQUENCE [LARGE SCALE GENOMIC DNA]</scope>
    <source>
        <strain evidence="8 9">CCMP1205</strain>
    </source>
</reference>
<evidence type="ECO:0000313" key="8">
    <source>
        <dbReference type="EMBL" id="QDZ23921.1"/>
    </source>
</evidence>
<organism evidence="8 9">
    <name type="scientific">Chloropicon primus</name>
    <dbReference type="NCBI Taxonomy" id="1764295"/>
    <lineage>
        <taxon>Eukaryota</taxon>
        <taxon>Viridiplantae</taxon>
        <taxon>Chlorophyta</taxon>
        <taxon>Chloropicophyceae</taxon>
        <taxon>Chloropicales</taxon>
        <taxon>Chloropicaceae</taxon>
        <taxon>Chloropicon</taxon>
    </lineage>
</organism>
<dbReference type="PANTHER" id="PTHR21396">
    <property type="entry name" value="39S RIBOSOMAL PROTEIN L43"/>
    <property type="match status" value="1"/>
</dbReference>
<evidence type="ECO:0000256" key="6">
    <source>
        <dbReference type="ARBA" id="ARBA00035188"/>
    </source>
</evidence>
<dbReference type="InterPro" id="IPR039927">
    <property type="entry name" value="Ribosomal_mL43"/>
</dbReference>
<name>A0A5B8MUB6_9CHLO</name>
<dbReference type="GO" id="GO:0003735">
    <property type="term" value="F:structural constituent of ribosome"/>
    <property type="evidence" value="ECO:0007669"/>
    <property type="project" value="InterPro"/>
</dbReference>
<accession>A0A5B8MUB6</accession>